<dbReference type="GO" id="GO:0005524">
    <property type="term" value="F:ATP binding"/>
    <property type="evidence" value="ECO:0007669"/>
    <property type="project" value="UniProtKB-KW"/>
</dbReference>
<gene>
    <name evidence="7" type="ORF">EIN_403080</name>
</gene>
<feature type="domain" description="Protein kinase" evidence="6">
    <location>
        <begin position="11"/>
        <end position="257"/>
    </location>
</feature>
<dbReference type="Proteomes" id="UP000014680">
    <property type="component" value="Unassembled WGS sequence"/>
</dbReference>
<accession>A0A0A1UCH8</accession>
<dbReference type="RefSeq" id="XP_004256765.1">
    <property type="nucleotide sequence ID" value="XM_004256717.1"/>
</dbReference>
<dbReference type="GO" id="GO:0000776">
    <property type="term" value="C:kinetochore"/>
    <property type="evidence" value="ECO:0007669"/>
    <property type="project" value="TreeGrafter"/>
</dbReference>
<dbReference type="InterPro" id="IPR000719">
    <property type="entry name" value="Prot_kinase_dom"/>
</dbReference>
<dbReference type="GO" id="GO:0005737">
    <property type="term" value="C:cytoplasm"/>
    <property type="evidence" value="ECO:0007669"/>
    <property type="project" value="TreeGrafter"/>
</dbReference>
<dbReference type="OrthoDB" id="408964at2759"/>
<reference evidence="7 8" key="1">
    <citation type="submission" date="2012-10" db="EMBL/GenBank/DDBJ databases">
        <authorList>
            <person name="Zafar N."/>
            <person name="Inman J."/>
            <person name="Hall N."/>
            <person name="Lorenzi H."/>
            <person name="Caler E."/>
        </authorList>
    </citation>
    <scope>NUCLEOTIDE SEQUENCE [LARGE SCALE GENOMIC DNA]</scope>
    <source>
        <strain evidence="7 8">IP1</strain>
    </source>
</reference>
<keyword evidence="8" id="KW-1185">Reference proteome</keyword>
<dbReference type="GO" id="GO:0007052">
    <property type="term" value="P:mitotic spindle organization"/>
    <property type="evidence" value="ECO:0007669"/>
    <property type="project" value="TreeGrafter"/>
</dbReference>
<dbReference type="Gene3D" id="1.10.510.10">
    <property type="entry name" value="Transferase(Phosphotransferase) domain 1"/>
    <property type="match status" value="2"/>
</dbReference>
<evidence type="ECO:0000256" key="2">
    <source>
        <dbReference type="ARBA" id="ARBA00022679"/>
    </source>
</evidence>
<dbReference type="PANTHER" id="PTHR24345:SF0">
    <property type="entry name" value="CELL CYCLE SERINE_THREONINE-PROTEIN KINASE CDC5_MSD2"/>
    <property type="match status" value="1"/>
</dbReference>
<dbReference type="GO" id="GO:0000922">
    <property type="term" value="C:spindle pole"/>
    <property type="evidence" value="ECO:0007669"/>
    <property type="project" value="TreeGrafter"/>
</dbReference>
<dbReference type="GO" id="GO:0005634">
    <property type="term" value="C:nucleus"/>
    <property type="evidence" value="ECO:0007669"/>
    <property type="project" value="TreeGrafter"/>
</dbReference>
<dbReference type="SUPFAM" id="SSF82615">
    <property type="entry name" value="Polo-box domain"/>
    <property type="match status" value="1"/>
</dbReference>
<keyword evidence="4" id="KW-0418">Kinase</keyword>
<dbReference type="GO" id="GO:0004674">
    <property type="term" value="F:protein serine/threonine kinase activity"/>
    <property type="evidence" value="ECO:0007669"/>
    <property type="project" value="UniProtKB-KW"/>
</dbReference>
<keyword evidence="5" id="KW-0067">ATP-binding</keyword>
<protein>
    <recommendedName>
        <fullName evidence="6">Protein kinase domain-containing protein</fullName>
    </recommendedName>
</protein>
<dbReference type="KEGG" id="eiv:EIN_403080"/>
<evidence type="ECO:0000256" key="4">
    <source>
        <dbReference type="ARBA" id="ARBA00022777"/>
    </source>
</evidence>
<evidence type="ECO:0000256" key="5">
    <source>
        <dbReference type="ARBA" id="ARBA00022840"/>
    </source>
</evidence>
<evidence type="ECO:0000259" key="6">
    <source>
        <dbReference type="PROSITE" id="PS50011"/>
    </source>
</evidence>
<evidence type="ECO:0000313" key="8">
    <source>
        <dbReference type="Proteomes" id="UP000014680"/>
    </source>
</evidence>
<dbReference type="VEuPathDB" id="AmoebaDB:EIN_403080"/>
<sequence length="536" mass="62740">MLKLSEQSEIVTEVVTINGGVEKREFSKDEKLSGTKDPLWRVTDIFSQNKYFLRQYSKSLFVDEREKTKFVTDIQMNLKIKNSRICQLKSVFEDQENVFVLHEYCDMKSLQSIFEVKGPFSEPEIQYFMREVLEGLSYLHSQNLVYNGLVLQNVLLNNLHVKLSHFDAISCYTTTTPTHNSSYDIWAFGVMVYFLKYGDVPYISTTPNELEKELQTPKDFLVFPDSQDISEEFKDIITATILTPENVTVDDLIHTDFFDLAKIPSFLPQKCLTSDVSCYTFIVGKVTQKADDLLSRIQDIMKFITNNTSTSEAPFVKNFRHNFVGRYVDEISHNGFFYQFEDGIMGAYFSDGSNAFSIDRRYRYYRTDFSRIDINRDELRDHFYQMKEQKTPLTSKQEEEYDLYKKYHFLRMMSENFTEKLMKSHTYTTSVILKILHIDDALVLVFADYTLEIVYDSIVEKKNDSDVSEVDCAYMVIVNRNDITVFISGIFYNVGFDMPKIYEIDKNVEKHLSILLRALEEIQSDITKKIAQRFVD</sequence>
<dbReference type="Pfam" id="PF00069">
    <property type="entry name" value="Pkinase"/>
    <property type="match status" value="1"/>
</dbReference>
<dbReference type="Gene3D" id="3.30.200.20">
    <property type="entry name" value="Phosphorylase Kinase, domain 1"/>
    <property type="match status" value="1"/>
</dbReference>
<dbReference type="GeneID" id="14889161"/>
<name>A0A0A1UCH8_ENTIV</name>
<evidence type="ECO:0000313" key="7">
    <source>
        <dbReference type="EMBL" id="ELP89994.1"/>
    </source>
</evidence>
<dbReference type="EMBL" id="KB206537">
    <property type="protein sequence ID" value="ELP89994.1"/>
    <property type="molecule type" value="Genomic_DNA"/>
</dbReference>
<evidence type="ECO:0000256" key="1">
    <source>
        <dbReference type="ARBA" id="ARBA00022527"/>
    </source>
</evidence>
<dbReference type="SUPFAM" id="SSF56112">
    <property type="entry name" value="Protein kinase-like (PK-like)"/>
    <property type="match status" value="1"/>
</dbReference>
<dbReference type="AlphaFoldDB" id="A0A0A1UCH8"/>
<keyword evidence="1" id="KW-0723">Serine/threonine-protein kinase</keyword>
<dbReference type="Gene3D" id="3.30.1120.30">
    <property type="entry name" value="POLO box domain"/>
    <property type="match status" value="1"/>
</dbReference>
<keyword evidence="3" id="KW-0547">Nucleotide-binding</keyword>
<dbReference type="InterPro" id="IPR011009">
    <property type="entry name" value="Kinase-like_dom_sf"/>
</dbReference>
<keyword evidence="2" id="KW-0808">Transferase</keyword>
<evidence type="ECO:0000256" key="3">
    <source>
        <dbReference type="ARBA" id="ARBA00022741"/>
    </source>
</evidence>
<proteinExistence type="predicted"/>
<dbReference type="InterPro" id="IPR036947">
    <property type="entry name" value="POLO_box_dom_sf"/>
</dbReference>
<dbReference type="PROSITE" id="PS50011">
    <property type="entry name" value="PROTEIN_KINASE_DOM"/>
    <property type="match status" value="1"/>
</dbReference>
<dbReference type="PANTHER" id="PTHR24345">
    <property type="entry name" value="SERINE/THREONINE-PROTEIN KINASE PLK"/>
    <property type="match status" value="1"/>
</dbReference>
<organism evidence="7 8">
    <name type="scientific">Entamoeba invadens IP1</name>
    <dbReference type="NCBI Taxonomy" id="370355"/>
    <lineage>
        <taxon>Eukaryota</taxon>
        <taxon>Amoebozoa</taxon>
        <taxon>Evosea</taxon>
        <taxon>Archamoebae</taxon>
        <taxon>Mastigamoebida</taxon>
        <taxon>Entamoebidae</taxon>
        <taxon>Entamoeba</taxon>
    </lineage>
</organism>